<sequence length="771" mass="87106">MSHAPPATTDRIQEFYGPRPAQTSRIPQQQPRPRVQQQHTKRHIQSSDIAKPTRPEIKKSPVKAPAGSEFESFWWWVTGFMDNVKAKASIQAPVNDINVQRIVPAKSRTAPVSSNPNTSTSRVSVATSVTLRAREAEQTAREDQLEYEAEHYSLWGEIVYIYKSVKEKGAKKKSEAARRKEREARQRARKERAKQQAARGPDAAAEEQSRPGRRPTTSPPSPLPLRPSLIIDAIAPDERLPITRKPIPAFSKNEGAVAKHAVKITQLPEIHKSVHLTKTPVNNYRVQGEAESIFDYKRKSSNVTVWEDFMRKPSEPSERLAKLPPHVPIPLAPREQAQDQSDYRKRNGSAWTFTVPGEDNVRVHNTQPIFTNLNLPETITESPESQAIVDPHVCGLCGTLNSPKTHYNAQGIWLCTACRSPTSAKEVPPPPATPRKTPKRYRTRSGPRGKGKSTRRDENEKKFLFTNGHCECCDSFLPPIKIFEMDMYICQWCSKELIDPASEPKDMRQSMKPEPLRSYHQLSASTDTPVSPLTSDPFARFDSDNAFTRRQSPEFQEILARRSRDMDRTNEDDFRPPPPKKDDGYVRKDSSTSEFDYDYDNDVLPPAPPSIKDAPLLSSKAFKPPPSLSTHYFRNSTRLSFYPDTPHISPQSSSPPIPPPKIPNSPPTPPRPTRKRTPKDSIKGKGRDSTPPPPTPPGIPSDFHYAPPPIPDETVHRPKRSSSIYPEDEDGRYTLPALEFAARLRNEALERRNTSFYDFWKPILEEKSKSA</sequence>
<feature type="compositionally biased region" description="Basic and acidic residues" evidence="2">
    <location>
        <begin position="678"/>
        <end position="688"/>
    </location>
</feature>
<feature type="compositionally biased region" description="Polar residues" evidence="2">
    <location>
        <begin position="521"/>
        <end position="534"/>
    </location>
</feature>
<feature type="region of interest" description="Disordered" evidence="2">
    <location>
        <begin position="316"/>
        <end position="343"/>
    </location>
</feature>
<reference evidence="4" key="1">
    <citation type="submission" date="2022-11" db="EMBL/GenBank/DDBJ databases">
        <title>Chromosomal genome sequence assembly and mating type (MAT) locus characterization of the leprose asexual lichenized fungus Lepraria neglecta (Nyl.) Erichsen.</title>
        <authorList>
            <person name="Allen J.L."/>
            <person name="Pfeffer B."/>
        </authorList>
    </citation>
    <scope>NUCLEOTIDE SEQUENCE</scope>
    <source>
        <strain evidence="4">Allen 5258</strain>
    </source>
</reference>
<dbReference type="GO" id="GO:0005884">
    <property type="term" value="C:actin filament"/>
    <property type="evidence" value="ECO:0007669"/>
    <property type="project" value="TreeGrafter"/>
</dbReference>
<dbReference type="PANTHER" id="PTHR45691:SF7">
    <property type="entry name" value="FH2 DOMAIN-CONTAINING 2"/>
    <property type="match status" value="1"/>
</dbReference>
<dbReference type="GO" id="GO:0043565">
    <property type="term" value="F:sequence-specific DNA binding"/>
    <property type="evidence" value="ECO:0007669"/>
    <property type="project" value="InterPro"/>
</dbReference>
<feature type="region of interest" description="Disordered" evidence="2">
    <location>
        <begin position="1"/>
        <end position="63"/>
    </location>
</feature>
<protein>
    <recommendedName>
        <fullName evidence="3">GATA-type domain-containing protein</fullName>
    </recommendedName>
</protein>
<feature type="region of interest" description="Disordered" evidence="2">
    <location>
        <begin position="170"/>
        <end position="227"/>
    </location>
</feature>
<feature type="region of interest" description="Disordered" evidence="2">
    <location>
        <begin position="521"/>
        <end position="630"/>
    </location>
</feature>
<keyword evidence="1" id="KW-0479">Metal-binding</keyword>
<name>A0AAD9ZH35_9LECA</name>
<organism evidence="4 5">
    <name type="scientific">Lepraria neglecta</name>
    <dbReference type="NCBI Taxonomy" id="209136"/>
    <lineage>
        <taxon>Eukaryota</taxon>
        <taxon>Fungi</taxon>
        <taxon>Dikarya</taxon>
        <taxon>Ascomycota</taxon>
        <taxon>Pezizomycotina</taxon>
        <taxon>Lecanoromycetes</taxon>
        <taxon>OSLEUM clade</taxon>
        <taxon>Lecanoromycetidae</taxon>
        <taxon>Lecanorales</taxon>
        <taxon>Lecanorineae</taxon>
        <taxon>Stereocaulaceae</taxon>
        <taxon>Lepraria</taxon>
    </lineage>
</organism>
<dbReference type="AlphaFoldDB" id="A0AAD9ZH35"/>
<dbReference type="InterPro" id="IPR051412">
    <property type="entry name" value="Formin_Homology_Diaphanous_sf"/>
</dbReference>
<keyword evidence="1" id="KW-0862">Zinc</keyword>
<evidence type="ECO:0000256" key="1">
    <source>
        <dbReference type="PROSITE-ProRule" id="PRU00094"/>
    </source>
</evidence>
<keyword evidence="1" id="KW-0863">Zinc-finger</keyword>
<dbReference type="GO" id="GO:0008270">
    <property type="term" value="F:zinc ion binding"/>
    <property type="evidence" value="ECO:0007669"/>
    <property type="project" value="UniProtKB-KW"/>
</dbReference>
<feature type="compositionally biased region" description="Pro residues" evidence="2">
    <location>
        <begin position="690"/>
        <end position="699"/>
    </location>
</feature>
<dbReference type="PROSITE" id="PS50114">
    <property type="entry name" value="GATA_ZN_FINGER_2"/>
    <property type="match status" value="1"/>
</dbReference>
<accession>A0AAD9ZH35</accession>
<feature type="compositionally biased region" description="Pro residues" evidence="2">
    <location>
        <begin position="653"/>
        <end position="671"/>
    </location>
</feature>
<evidence type="ECO:0000259" key="3">
    <source>
        <dbReference type="PROSITE" id="PS50114"/>
    </source>
</evidence>
<evidence type="ECO:0000313" key="4">
    <source>
        <dbReference type="EMBL" id="KAK3178251.1"/>
    </source>
</evidence>
<feature type="compositionally biased region" description="Polar residues" evidence="2">
    <location>
        <begin position="545"/>
        <end position="554"/>
    </location>
</feature>
<dbReference type="PANTHER" id="PTHR45691">
    <property type="entry name" value="PROTEIN DIAPHANOUS"/>
    <property type="match status" value="1"/>
</dbReference>
<proteinExistence type="predicted"/>
<feature type="compositionally biased region" description="Low complexity" evidence="2">
    <location>
        <begin position="25"/>
        <end position="38"/>
    </location>
</feature>
<feature type="compositionally biased region" description="Basic and acidic residues" evidence="2">
    <location>
        <begin position="170"/>
        <end position="186"/>
    </location>
</feature>
<keyword evidence="5" id="KW-1185">Reference proteome</keyword>
<evidence type="ECO:0000256" key="2">
    <source>
        <dbReference type="SAM" id="MobiDB-lite"/>
    </source>
</evidence>
<dbReference type="GO" id="GO:0006355">
    <property type="term" value="P:regulation of DNA-templated transcription"/>
    <property type="evidence" value="ECO:0007669"/>
    <property type="project" value="InterPro"/>
</dbReference>
<feature type="region of interest" description="Disordered" evidence="2">
    <location>
        <begin position="642"/>
        <end position="732"/>
    </location>
</feature>
<evidence type="ECO:0000313" key="5">
    <source>
        <dbReference type="Proteomes" id="UP001276659"/>
    </source>
</evidence>
<gene>
    <name evidence="4" type="ORF">OEA41_000384</name>
</gene>
<dbReference type="EMBL" id="JASNWA010000003">
    <property type="protein sequence ID" value="KAK3178251.1"/>
    <property type="molecule type" value="Genomic_DNA"/>
</dbReference>
<dbReference type="InterPro" id="IPR000679">
    <property type="entry name" value="Znf_GATA"/>
</dbReference>
<feature type="compositionally biased region" description="Basic and acidic residues" evidence="2">
    <location>
        <begin position="559"/>
        <end position="591"/>
    </location>
</feature>
<feature type="compositionally biased region" description="Basic residues" evidence="2">
    <location>
        <begin position="436"/>
        <end position="453"/>
    </location>
</feature>
<feature type="domain" description="GATA-type" evidence="3">
    <location>
        <begin position="394"/>
        <end position="444"/>
    </location>
</feature>
<dbReference type="Proteomes" id="UP001276659">
    <property type="component" value="Unassembled WGS sequence"/>
</dbReference>
<dbReference type="GO" id="GO:0030041">
    <property type="term" value="P:actin filament polymerization"/>
    <property type="evidence" value="ECO:0007669"/>
    <property type="project" value="TreeGrafter"/>
</dbReference>
<comment type="caution">
    <text evidence="4">The sequence shown here is derived from an EMBL/GenBank/DDBJ whole genome shotgun (WGS) entry which is preliminary data.</text>
</comment>
<feature type="region of interest" description="Disordered" evidence="2">
    <location>
        <begin position="421"/>
        <end position="459"/>
    </location>
</feature>